<dbReference type="EMBL" id="BAABGZ010000080">
    <property type="protein sequence ID" value="GAA4368833.1"/>
    <property type="molecule type" value="Genomic_DNA"/>
</dbReference>
<protein>
    <submittedName>
        <fullName evidence="1">Uncharacterized protein</fullName>
    </submittedName>
</protein>
<evidence type="ECO:0000313" key="2">
    <source>
        <dbReference type="Proteomes" id="UP001501153"/>
    </source>
</evidence>
<organism evidence="1 2">
    <name type="scientific">Hymenobacter saemangeumensis</name>
    <dbReference type="NCBI Taxonomy" id="1084522"/>
    <lineage>
        <taxon>Bacteria</taxon>
        <taxon>Pseudomonadati</taxon>
        <taxon>Bacteroidota</taxon>
        <taxon>Cytophagia</taxon>
        <taxon>Cytophagales</taxon>
        <taxon>Hymenobacteraceae</taxon>
        <taxon>Hymenobacter</taxon>
    </lineage>
</organism>
<name>A0ABP8IRI0_9BACT</name>
<proteinExistence type="predicted"/>
<dbReference type="Proteomes" id="UP001501153">
    <property type="component" value="Unassembled WGS sequence"/>
</dbReference>
<accession>A0ABP8IRI0</accession>
<evidence type="ECO:0000313" key="1">
    <source>
        <dbReference type="EMBL" id="GAA4368833.1"/>
    </source>
</evidence>
<reference evidence="2" key="1">
    <citation type="journal article" date="2019" name="Int. J. Syst. Evol. Microbiol.">
        <title>The Global Catalogue of Microorganisms (GCM) 10K type strain sequencing project: providing services to taxonomists for standard genome sequencing and annotation.</title>
        <authorList>
            <consortium name="The Broad Institute Genomics Platform"/>
            <consortium name="The Broad Institute Genome Sequencing Center for Infectious Disease"/>
            <person name="Wu L."/>
            <person name="Ma J."/>
        </authorList>
    </citation>
    <scope>NUCLEOTIDE SEQUENCE [LARGE SCALE GENOMIC DNA]</scope>
    <source>
        <strain evidence="2">JCM 17923</strain>
    </source>
</reference>
<keyword evidence="2" id="KW-1185">Reference proteome</keyword>
<gene>
    <name evidence="1" type="ORF">GCM10023185_41930</name>
</gene>
<sequence length="102" mass="11420">MIGNDTRSKHMALTLNDEFGQRNTFPAARVLPNEVRHVVSGSGGDIASQRQSRDKGAALNGFAWHNVRNVPDEQETIYYFEMVAFISQALEVGAMIYQLLLH</sequence>
<comment type="caution">
    <text evidence="1">The sequence shown here is derived from an EMBL/GenBank/DDBJ whole genome shotgun (WGS) entry which is preliminary data.</text>
</comment>